<proteinExistence type="predicted"/>
<sequence>MTYRFVILYFLLITSKIRLIDASYHERRLYEDLMRDYNTFERPVQNFSDPVIVYLKVSLQQVIDVDEKNQIVYLNAWLNYRWLDYKLKWDKNEYGGIDSIRFPSTKLWKPDILLYNSVDPTSFDSTFPTNMVVDSTSSVVWIPPGIFKISCKMEILYFPFNQHVCHMKFGSWTYSGLNLDLQPEEGGFDISEYLPNGEWTLPMTTVARSERFYECCPEPYPDVTFYLHLRRRTLYYGFNLIMPFVLTTAISLLSFALPPEAGEKITLQITVLLSICFFLSVLSEATPKQSECIPLIAKFFSCCMIIVTLSLCSSVYVLNIHYRTPETHVMGRSTKTILLYWLPYLLRMERPGVALTWECLPSIIPWTRPKKQSESLIRNIREAENSSRNSFDIEHRVHQYITGNGNGTIVKSSLSQNMETSLNFSNHPIDNTKTATLIILQRIFQELKIVTKRMIETDKETSQANDWKYCAQVVDKLCLYVFSFLICLTCCIIFTSAPYLIA</sequence>
<accession>A0AC35TKB6</accession>
<evidence type="ECO:0000313" key="2">
    <source>
        <dbReference type="WBParaSite" id="RSKR_0000139400.1"/>
    </source>
</evidence>
<organism evidence="1 2">
    <name type="scientific">Rhabditophanes sp. KR3021</name>
    <dbReference type="NCBI Taxonomy" id="114890"/>
    <lineage>
        <taxon>Eukaryota</taxon>
        <taxon>Metazoa</taxon>
        <taxon>Ecdysozoa</taxon>
        <taxon>Nematoda</taxon>
        <taxon>Chromadorea</taxon>
        <taxon>Rhabditida</taxon>
        <taxon>Tylenchina</taxon>
        <taxon>Panagrolaimomorpha</taxon>
        <taxon>Strongyloidoidea</taxon>
        <taxon>Alloionematidae</taxon>
        <taxon>Rhabditophanes</taxon>
    </lineage>
</organism>
<dbReference type="Proteomes" id="UP000095286">
    <property type="component" value="Unplaced"/>
</dbReference>
<evidence type="ECO:0000313" key="1">
    <source>
        <dbReference type="Proteomes" id="UP000095286"/>
    </source>
</evidence>
<name>A0AC35TKB6_9BILA</name>
<reference evidence="2" key="1">
    <citation type="submission" date="2016-11" db="UniProtKB">
        <authorList>
            <consortium name="WormBaseParasite"/>
        </authorList>
    </citation>
    <scope>IDENTIFICATION</scope>
    <source>
        <strain evidence="2">KR3021</strain>
    </source>
</reference>
<dbReference type="WBParaSite" id="RSKR_0000139400.1">
    <property type="protein sequence ID" value="RSKR_0000139400.1"/>
    <property type="gene ID" value="RSKR_0000139400"/>
</dbReference>
<protein>
    <submittedName>
        <fullName evidence="2">Neur_chan_LBD domain-containing protein</fullName>
    </submittedName>
</protein>